<feature type="compositionally biased region" description="Polar residues" evidence="1">
    <location>
        <begin position="108"/>
        <end position="118"/>
    </location>
</feature>
<name>A0A9Q9AME2_9PEZI</name>
<accession>A0A9Q9AME2</accession>
<reference evidence="2" key="1">
    <citation type="submission" date="2022-06" db="EMBL/GenBank/DDBJ databases">
        <title>Complete genome sequences of two strains of the flax pathogen Septoria linicola.</title>
        <authorList>
            <person name="Lapalu N."/>
            <person name="Simon A."/>
            <person name="Demenou B."/>
            <person name="Paumier D."/>
            <person name="Guillot M.-P."/>
            <person name="Gout L."/>
            <person name="Valade R."/>
        </authorList>
    </citation>
    <scope>NUCLEOTIDE SEQUENCE</scope>
    <source>
        <strain evidence="2">SE15195</strain>
    </source>
</reference>
<evidence type="ECO:0000256" key="1">
    <source>
        <dbReference type="SAM" id="MobiDB-lite"/>
    </source>
</evidence>
<organism evidence="2 3">
    <name type="scientific">Septoria linicola</name>
    <dbReference type="NCBI Taxonomy" id="215465"/>
    <lineage>
        <taxon>Eukaryota</taxon>
        <taxon>Fungi</taxon>
        <taxon>Dikarya</taxon>
        <taxon>Ascomycota</taxon>
        <taxon>Pezizomycotina</taxon>
        <taxon>Dothideomycetes</taxon>
        <taxon>Dothideomycetidae</taxon>
        <taxon>Mycosphaerellales</taxon>
        <taxon>Mycosphaerellaceae</taxon>
        <taxon>Septoria</taxon>
    </lineage>
</organism>
<dbReference type="OrthoDB" id="10343528at2759"/>
<proteinExistence type="predicted"/>
<sequence length="138" mass="15220">MPQENQQRHASSSSEMCISKLSEYSCGHVETAYLNRHCACPLLVGVYEAEDILCPKNCGSPVSPVAFRSLLGMAADRSQVLDVLPWEKYEARSTTQRKQWATRKDSTETSVSEPAQTSSGIIRTLTVLHTRKSSLTAS</sequence>
<dbReference type="AlphaFoldDB" id="A0A9Q9AME2"/>
<dbReference type="Proteomes" id="UP001056384">
    <property type="component" value="Chromosome 4"/>
</dbReference>
<evidence type="ECO:0000313" key="3">
    <source>
        <dbReference type="Proteomes" id="UP001056384"/>
    </source>
</evidence>
<dbReference type="EMBL" id="CP099421">
    <property type="protein sequence ID" value="USW52132.1"/>
    <property type="molecule type" value="Genomic_DNA"/>
</dbReference>
<evidence type="ECO:0000313" key="2">
    <source>
        <dbReference type="EMBL" id="USW52132.1"/>
    </source>
</evidence>
<protein>
    <submittedName>
        <fullName evidence="2">Uncharacterized protein</fullName>
    </submittedName>
</protein>
<feature type="region of interest" description="Disordered" evidence="1">
    <location>
        <begin position="92"/>
        <end position="118"/>
    </location>
</feature>
<keyword evidence="3" id="KW-1185">Reference proteome</keyword>
<gene>
    <name evidence="2" type="ORF">Slin15195_G054510</name>
</gene>